<dbReference type="Pfam" id="PF03319">
    <property type="entry name" value="EutN_CcmL"/>
    <property type="match status" value="1"/>
</dbReference>
<dbReference type="PANTHER" id="PTHR36539:SF2">
    <property type="entry name" value="ETHANOLAMINE UTILIZATION PROTEIN"/>
    <property type="match status" value="1"/>
</dbReference>
<dbReference type="AlphaFoldDB" id="A0A517ZN89"/>
<reference evidence="3 4" key="1">
    <citation type="submission" date="2019-02" db="EMBL/GenBank/DDBJ databases">
        <title>Deep-cultivation of Planctomycetes and their phenomic and genomic characterization uncovers novel biology.</title>
        <authorList>
            <person name="Wiegand S."/>
            <person name="Jogler M."/>
            <person name="Boedeker C."/>
            <person name="Pinto D."/>
            <person name="Vollmers J."/>
            <person name="Rivas-Marin E."/>
            <person name="Kohn T."/>
            <person name="Peeters S.H."/>
            <person name="Heuer A."/>
            <person name="Rast P."/>
            <person name="Oberbeckmann S."/>
            <person name="Bunk B."/>
            <person name="Jeske O."/>
            <person name="Meyerdierks A."/>
            <person name="Storesund J.E."/>
            <person name="Kallscheuer N."/>
            <person name="Luecker S."/>
            <person name="Lage O.M."/>
            <person name="Pohl T."/>
            <person name="Merkel B.J."/>
            <person name="Hornburger P."/>
            <person name="Mueller R.-W."/>
            <person name="Bruemmer F."/>
            <person name="Labrenz M."/>
            <person name="Spormann A.M."/>
            <person name="Op den Camp H."/>
            <person name="Overmann J."/>
            <person name="Amann R."/>
            <person name="Jetten M.S.M."/>
            <person name="Mascher T."/>
            <person name="Medema M.H."/>
            <person name="Devos D.P."/>
            <person name="Kaster A.-K."/>
            <person name="Ovreas L."/>
            <person name="Rohde M."/>
            <person name="Galperin M.Y."/>
            <person name="Jogler C."/>
        </authorList>
    </citation>
    <scope>NUCLEOTIDE SEQUENCE [LARGE SCALE GENOMIC DNA]</scope>
    <source>
        <strain evidence="3 4">Mal52</strain>
    </source>
</reference>
<protein>
    <submittedName>
        <fullName evidence="3">Ethanolamine utilization protein EutN</fullName>
    </submittedName>
</protein>
<organism evidence="3 4">
    <name type="scientific">Symmachiella dynata</name>
    <dbReference type="NCBI Taxonomy" id="2527995"/>
    <lineage>
        <taxon>Bacteria</taxon>
        <taxon>Pseudomonadati</taxon>
        <taxon>Planctomycetota</taxon>
        <taxon>Planctomycetia</taxon>
        <taxon>Planctomycetales</taxon>
        <taxon>Planctomycetaceae</taxon>
        <taxon>Symmachiella</taxon>
    </lineage>
</organism>
<dbReference type="PANTHER" id="PTHR36539">
    <property type="entry name" value="ETHANOLAMINE UTILIZATION PROTEIN EUTN"/>
    <property type="match status" value="1"/>
</dbReference>
<gene>
    <name evidence="3" type="primary">eutN</name>
    <name evidence="3" type="ORF">Mal52_23960</name>
</gene>
<dbReference type="InterPro" id="IPR004992">
    <property type="entry name" value="EutN_CcmL"/>
</dbReference>
<accession>A0A517ZN89</accession>
<name>A0A517ZN89_9PLAN</name>
<dbReference type="SUPFAM" id="SSF159133">
    <property type="entry name" value="EutN/CcmL-like"/>
    <property type="match status" value="1"/>
</dbReference>
<keyword evidence="4" id="KW-1185">Reference proteome</keyword>
<evidence type="ECO:0000313" key="3">
    <source>
        <dbReference type="EMBL" id="QDU43918.1"/>
    </source>
</evidence>
<dbReference type="GO" id="GO:0031469">
    <property type="term" value="C:bacterial microcompartment"/>
    <property type="evidence" value="ECO:0007669"/>
    <property type="project" value="UniProtKB-SubCell"/>
</dbReference>
<keyword evidence="2" id="KW-1283">Bacterial microcompartment</keyword>
<sequence length="84" mass="8713">MNLAQVVGTATATVKHESLAGWRLAVVQMLDAAGGPDGEPQLAIDPLGSGRGDQVILSSDGKSIRDLVGYETCPVRWAVIGLPD</sequence>
<dbReference type="EMBL" id="CP036276">
    <property type="protein sequence ID" value="QDU43918.1"/>
    <property type="molecule type" value="Genomic_DNA"/>
</dbReference>
<dbReference type="OrthoDB" id="278421at2"/>
<dbReference type="PROSITE" id="PS51932">
    <property type="entry name" value="BMV"/>
    <property type="match status" value="1"/>
</dbReference>
<dbReference type="RefSeq" id="WP_145376194.1">
    <property type="nucleotide sequence ID" value="NZ_CAXBED010000575.1"/>
</dbReference>
<dbReference type="Proteomes" id="UP000319383">
    <property type="component" value="Chromosome"/>
</dbReference>
<dbReference type="InterPro" id="IPR036677">
    <property type="entry name" value="EutN_CcmL_sf"/>
</dbReference>
<proteinExistence type="predicted"/>
<evidence type="ECO:0000313" key="4">
    <source>
        <dbReference type="Proteomes" id="UP000319383"/>
    </source>
</evidence>
<comment type="subcellular location">
    <subcellularLocation>
        <location evidence="1">Bacterial microcompartment</location>
    </subcellularLocation>
</comment>
<dbReference type="CDD" id="cd01614">
    <property type="entry name" value="EutN_CcmL"/>
    <property type="match status" value="1"/>
</dbReference>
<dbReference type="KEGG" id="sdyn:Mal52_23960"/>
<evidence type="ECO:0000256" key="2">
    <source>
        <dbReference type="ARBA" id="ARBA00024446"/>
    </source>
</evidence>
<dbReference type="Gene3D" id="2.40.50.220">
    <property type="entry name" value="EutN/Ccml"/>
    <property type="match status" value="1"/>
</dbReference>
<evidence type="ECO:0000256" key="1">
    <source>
        <dbReference type="ARBA" id="ARBA00024322"/>
    </source>
</evidence>